<organism evidence="9 10">
    <name type="scientific">Catonella morbi ATCC 51271</name>
    <dbReference type="NCBI Taxonomy" id="592026"/>
    <lineage>
        <taxon>Bacteria</taxon>
        <taxon>Bacillati</taxon>
        <taxon>Bacillota</taxon>
        <taxon>Clostridia</taxon>
        <taxon>Lachnospirales</taxon>
        <taxon>Lachnospiraceae</taxon>
        <taxon>Catonella</taxon>
    </lineage>
</organism>
<keyword evidence="5 7" id="KW-1133">Transmembrane helix</keyword>
<comment type="subcellular location">
    <subcellularLocation>
        <location evidence="1 7">Cell membrane</location>
        <topology evidence="1 7">Multi-pass membrane protein</topology>
    </subcellularLocation>
</comment>
<dbReference type="Proteomes" id="UP000018227">
    <property type="component" value="Unassembled WGS sequence"/>
</dbReference>
<feature type="transmembrane region" description="Helical" evidence="7">
    <location>
        <begin position="12"/>
        <end position="34"/>
    </location>
</feature>
<comment type="similarity">
    <text evidence="7">Belongs to the binding-protein-dependent transport system permease family.</text>
</comment>
<dbReference type="InterPro" id="IPR000515">
    <property type="entry name" value="MetI-like"/>
</dbReference>
<keyword evidence="4 7" id="KW-0812">Transmembrane</keyword>
<evidence type="ECO:0000259" key="8">
    <source>
        <dbReference type="PROSITE" id="PS50928"/>
    </source>
</evidence>
<dbReference type="STRING" id="592026.GCWU0000282_001127"/>
<evidence type="ECO:0000313" key="10">
    <source>
        <dbReference type="Proteomes" id="UP000018227"/>
    </source>
</evidence>
<keyword evidence="6 7" id="KW-0472">Membrane</keyword>
<dbReference type="SUPFAM" id="SSF161098">
    <property type="entry name" value="MetI-like"/>
    <property type="match status" value="1"/>
</dbReference>
<dbReference type="HOGENOM" id="CLU_016047_1_2_9"/>
<evidence type="ECO:0000313" key="9">
    <source>
        <dbReference type="EMBL" id="ESL03959.1"/>
    </source>
</evidence>
<evidence type="ECO:0000256" key="2">
    <source>
        <dbReference type="ARBA" id="ARBA00022448"/>
    </source>
</evidence>
<evidence type="ECO:0000256" key="7">
    <source>
        <dbReference type="RuleBase" id="RU363032"/>
    </source>
</evidence>
<comment type="caution">
    <text evidence="9">The sequence shown here is derived from an EMBL/GenBank/DDBJ whole genome shotgun (WGS) entry which is preliminary data.</text>
</comment>
<dbReference type="InterPro" id="IPR035906">
    <property type="entry name" value="MetI-like_sf"/>
</dbReference>
<gene>
    <name evidence="9" type="ORF">GCWU0000282_001127</name>
</gene>
<feature type="transmembrane region" description="Helical" evidence="7">
    <location>
        <begin position="184"/>
        <end position="209"/>
    </location>
</feature>
<name>V2XP50_9FIRM</name>
<proteinExistence type="inferred from homology"/>
<feature type="transmembrane region" description="Helical" evidence="7">
    <location>
        <begin position="78"/>
        <end position="97"/>
    </location>
</feature>
<dbReference type="PANTHER" id="PTHR43744:SF8">
    <property type="entry name" value="SN-GLYCEROL-3-PHOSPHATE TRANSPORT SYSTEM PERMEASE PROTEIN UGPE"/>
    <property type="match status" value="1"/>
</dbReference>
<dbReference type="EMBL" id="ACIL03000007">
    <property type="protein sequence ID" value="ESL03959.1"/>
    <property type="molecule type" value="Genomic_DNA"/>
</dbReference>
<evidence type="ECO:0000256" key="3">
    <source>
        <dbReference type="ARBA" id="ARBA00022475"/>
    </source>
</evidence>
<dbReference type="Gene3D" id="1.10.3720.10">
    <property type="entry name" value="MetI-like"/>
    <property type="match status" value="1"/>
</dbReference>
<dbReference type="PROSITE" id="PS50928">
    <property type="entry name" value="ABC_TM1"/>
    <property type="match status" value="1"/>
</dbReference>
<evidence type="ECO:0000256" key="6">
    <source>
        <dbReference type="ARBA" id="ARBA00023136"/>
    </source>
</evidence>
<feature type="transmembrane region" description="Helical" evidence="7">
    <location>
        <begin position="143"/>
        <end position="163"/>
    </location>
</feature>
<evidence type="ECO:0000256" key="5">
    <source>
        <dbReference type="ARBA" id="ARBA00022989"/>
    </source>
</evidence>
<feature type="transmembrane region" description="Helical" evidence="7">
    <location>
        <begin position="109"/>
        <end position="131"/>
    </location>
</feature>
<feature type="domain" description="ABC transmembrane type-1" evidence="8">
    <location>
        <begin position="72"/>
        <end position="264"/>
    </location>
</feature>
<accession>V2XP50</accession>
<dbReference type="PANTHER" id="PTHR43744">
    <property type="entry name" value="ABC TRANSPORTER PERMEASE PROTEIN MG189-RELATED-RELATED"/>
    <property type="match status" value="1"/>
</dbReference>
<keyword evidence="2 7" id="KW-0813">Transport</keyword>
<reference evidence="9 10" key="1">
    <citation type="submission" date="2013-06" db="EMBL/GenBank/DDBJ databases">
        <authorList>
            <person name="Weinstock G."/>
            <person name="Sodergren E."/>
            <person name="Clifton S."/>
            <person name="Fulton L."/>
            <person name="Fulton B."/>
            <person name="Courtney L."/>
            <person name="Fronick C."/>
            <person name="Harrison M."/>
            <person name="Strong C."/>
            <person name="Farmer C."/>
            <person name="Delahaunty K."/>
            <person name="Markovic C."/>
            <person name="Hall O."/>
            <person name="Minx P."/>
            <person name="Tomlinson C."/>
            <person name="Mitreva M."/>
            <person name="Nelson J."/>
            <person name="Hou S."/>
            <person name="Wollam A."/>
            <person name="Pepin K.H."/>
            <person name="Johnson M."/>
            <person name="Bhonagiri V."/>
            <person name="Nash W.E."/>
            <person name="Warren W."/>
            <person name="Chinwalla A."/>
            <person name="Mardis E.R."/>
            <person name="Wilson R.K."/>
        </authorList>
    </citation>
    <scope>NUCLEOTIDE SEQUENCE [LARGE SCALE GENOMIC DNA]</scope>
    <source>
        <strain evidence="9 10">ATCC 51271</strain>
    </source>
</reference>
<evidence type="ECO:0000256" key="4">
    <source>
        <dbReference type="ARBA" id="ARBA00022692"/>
    </source>
</evidence>
<dbReference type="Pfam" id="PF00528">
    <property type="entry name" value="BPD_transp_1"/>
    <property type="match status" value="1"/>
</dbReference>
<keyword evidence="3" id="KW-1003">Cell membrane</keyword>
<dbReference type="AlphaFoldDB" id="V2XP50"/>
<dbReference type="eggNOG" id="COG0395">
    <property type="taxonomic scope" value="Bacteria"/>
</dbReference>
<evidence type="ECO:0000256" key="1">
    <source>
        <dbReference type="ARBA" id="ARBA00004651"/>
    </source>
</evidence>
<keyword evidence="10" id="KW-1185">Reference proteome</keyword>
<sequence>MEKIVKKRIGKIIFIAFILIFLIIQIYPVVWLFMASVKPTVELSTSPFALPKSITFENFIKVLSGGKIGLYMWNSLKVTGISLLLIIFLGATTGYALSKFKSRFKKQIYAFFTFGIMVPVQITLIPLFIFYSRAGILNTSFSLVLPQVGFALPLSVMMFVSFYNFVPDELIEAAIVDGCNPGRIFVTIVFPLARNTVITIASMYSILIWNDFIFANTFISDTNAKTVAMGLKDFVGAFGNVDWGSTFAAIIISILPPMIIYFALNKWVTAGMTMGATKG</sequence>
<dbReference type="GO" id="GO:0055085">
    <property type="term" value="P:transmembrane transport"/>
    <property type="evidence" value="ECO:0007669"/>
    <property type="project" value="InterPro"/>
</dbReference>
<protein>
    <submittedName>
        <fullName evidence="9">ABC transporter, permease protein</fullName>
    </submittedName>
</protein>
<dbReference type="CDD" id="cd06261">
    <property type="entry name" value="TM_PBP2"/>
    <property type="match status" value="1"/>
</dbReference>
<feature type="transmembrane region" description="Helical" evidence="7">
    <location>
        <begin position="243"/>
        <end position="264"/>
    </location>
</feature>
<dbReference type="GO" id="GO:0005886">
    <property type="term" value="C:plasma membrane"/>
    <property type="evidence" value="ECO:0007669"/>
    <property type="project" value="UniProtKB-SubCell"/>
</dbReference>